<feature type="transmembrane region" description="Helical" evidence="1">
    <location>
        <begin position="20"/>
        <end position="40"/>
    </location>
</feature>
<proteinExistence type="predicted"/>
<protein>
    <submittedName>
        <fullName evidence="2">Uncharacterized protein</fullName>
    </submittedName>
</protein>
<comment type="caution">
    <text evidence="2">The sequence shown here is derived from an EMBL/GenBank/DDBJ whole genome shotgun (WGS) entry which is preliminary data.</text>
</comment>
<keyword evidence="1" id="KW-0812">Transmembrane</keyword>
<evidence type="ECO:0000313" key="3">
    <source>
        <dbReference type="Proteomes" id="UP000006443"/>
    </source>
</evidence>
<dbReference type="STRING" id="555088.DealDRAFT_1560"/>
<evidence type="ECO:0000313" key="2">
    <source>
        <dbReference type="EMBL" id="EEG77437.1"/>
    </source>
</evidence>
<accession>C0GGJ6</accession>
<evidence type="ECO:0000256" key="1">
    <source>
        <dbReference type="SAM" id="Phobius"/>
    </source>
</evidence>
<organism evidence="2 3">
    <name type="scientific">Dethiobacter alkaliphilus AHT 1</name>
    <dbReference type="NCBI Taxonomy" id="555088"/>
    <lineage>
        <taxon>Bacteria</taxon>
        <taxon>Bacillati</taxon>
        <taxon>Bacillota</taxon>
        <taxon>Dethiobacteria</taxon>
        <taxon>Dethiobacterales</taxon>
        <taxon>Dethiobacteraceae</taxon>
        <taxon>Dethiobacter</taxon>
    </lineage>
</organism>
<sequence>MLKWDTQDSYEEPLKVPKFFSWLTGVVIIGAFAYVFYLWFRWLTLLGQHNQSLLFWLQS</sequence>
<dbReference type="Proteomes" id="UP000006443">
    <property type="component" value="Unassembled WGS sequence"/>
</dbReference>
<dbReference type="EMBL" id="ACJM01000007">
    <property type="protein sequence ID" value="EEG77437.1"/>
    <property type="molecule type" value="Genomic_DNA"/>
</dbReference>
<keyword evidence="1" id="KW-0472">Membrane</keyword>
<keyword evidence="1" id="KW-1133">Transmembrane helix</keyword>
<dbReference type="AlphaFoldDB" id="C0GGJ6"/>
<reference evidence="2 3" key="1">
    <citation type="submission" date="2009-02" db="EMBL/GenBank/DDBJ databases">
        <title>Sequencing of the draft genome and assembly of Dethiobacter alkaliphilus AHT 1.</title>
        <authorList>
            <consortium name="US DOE Joint Genome Institute (JGI-PGF)"/>
            <person name="Lucas S."/>
            <person name="Copeland A."/>
            <person name="Lapidus A."/>
            <person name="Glavina del Rio T."/>
            <person name="Dalin E."/>
            <person name="Tice H."/>
            <person name="Bruce D."/>
            <person name="Goodwin L."/>
            <person name="Pitluck S."/>
            <person name="Larimer F."/>
            <person name="Land M.L."/>
            <person name="Hauser L."/>
            <person name="Muyzer G."/>
        </authorList>
    </citation>
    <scope>NUCLEOTIDE SEQUENCE [LARGE SCALE GENOMIC DNA]</scope>
    <source>
        <strain evidence="2 3">AHT 1</strain>
    </source>
</reference>
<dbReference type="RefSeq" id="WP_008516404.1">
    <property type="nucleotide sequence ID" value="NZ_ACJM01000007.1"/>
</dbReference>
<name>C0GGJ6_DETAL</name>
<keyword evidence="3" id="KW-1185">Reference proteome</keyword>
<gene>
    <name evidence="2" type="ORF">DealDRAFT_1560</name>
</gene>